<name>A0A5S3N0G9_9FLAO</name>
<evidence type="ECO:0000313" key="2">
    <source>
        <dbReference type="Proteomes" id="UP000307140"/>
    </source>
</evidence>
<dbReference type="OrthoDB" id="9765926at2"/>
<keyword evidence="2" id="KW-1185">Reference proteome</keyword>
<dbReference type="Gene3D" id="4.10.1080.10">
    <property type="entry name" value="TSP type-3 repeat"/>
    <property type="match status" value="1"/>
</dbReference>
<comment type="caution">
    <text evidence="1">The sequence shown here is derived from an EMBL/GenBank/DDBJ whole genome shotgun (WGS) entry which is preliminary data.</text>
</comment>
<gene>
    <name evidence="1" type="ORF">FDT66_13895</name>
</gene>
<accession>A0A5S3N0G9</accession>
<dbReference type="RefSeq" id="WP_138537582.1">
    <property type="nucleotide sequence ID" value="NZ_VANR01000008.1"/>
</dbReference>
<feature type="non-terminal residue" evidence="1">
    <location>
        <position position="1508"/>
    </location>
</feature>
<dbReference type="Proteomes" id="UP000307140">
    <property type="component" value="Unassembled WGS sequence"/>
</dbReference>
<dbReference type="GO" id="GO:0005509">
    <property type="term" value="F:calcium ion binding"/>
    <property type="evidence" value="ECO:0007669"/>
    <property type="project" value="InterPro"/>
</dbReference>
<protein>
    <submittedName>
        <fullName evidence="1">Uncharacterized protein</fullName>
    </submittedName>
</protein>
<dbReference type="InterPro" id="IPR028974">
    <property type="entry name" value="TSP_type-3_rpt"/>
</dbReference>
<evidence type="ECO:0000313" key="1">
    <source>
        <dbReference type="EMBL" id="TMM28690.1"/>
    </source>
</evidence>
<dbReference type="SUPFAM" id="SSF103647">
    <property type="entry name" value="TSP type-3 repeat"/>
    <property type="match status" value="1"/>
</dbReference>
<dbReference type="EMBL" id="VANR01000008">
    <property type="protein sequence ID" value="TMM28690.1"/>
    <property type="molecule type" value="Genomic_DNA"/>
</dbReference>
<organism evidence="1 2">
    <name type="scientific">Polaribacter aestuariivivens</name>
    <dbReference type="NCBI Taxonomy" id="2304626"/>
    <lineage>
        <taxon>Bacteria</taxon>
        <taxon>Pseudomonadati</taxon>
        <taxon>Bacteroidota</taxon>
        <taxon>Flavobacteriia</taxon>
        <taxon>Flavobacteriales</taxon>
        <taxon>Flavobacteriaceae</taxon>
    </lineage>
</organism>
<sequence length="1508" mass="162794">MLKNKTSYLLLTFLFLFYFQNINAQLSKKHFIPPLTYAETGNANPENQYFYISTPSSQNVPFRIKQVGFPANDITGVVSSSSPQEIFIANGDSQLFVPSPQTSVVHSDKGFIIEAEDVIYVSVRVLAGGGAQAGALVSKGSSALGTVFRAGMFTNANPQTNYLNFISVMATENNTFVNFHDLPTGIQIKNYSGSLPITNIQLNEGESYIIATNAFDNNINRDALIGTLITATKPIVVNTGSANGSFHNGNGRDYGIDQIVGVDKIGSEYIFVKGDGSDGWENVLIVAHEDNTTVSLNGNAAIAILNKGEYTLIEGNQYNANGNMYVETSKPSFAYQGIGANNNEANQGLFFVPPLSCENRGKVDNIPFIENIGGVTFTGGITIVTNKNATVNINSQPISNFATSGPFDVDGNPNYVTYKVTNLTGSISIESSEELYCAYFNQNGAASSGGFYSGFPSAPEINFNATVSSLGNCIPNVTLQAANTDLFDSFEWFFDDGSGGGFVATGVTDPSFTPTNPGNYQLKATITCTMSEFESAIVPVSICPDDYDGDTMIDNLDTDIDNDGILNCDESIGNANLNISDINNVSVTFQNSSTNSAIVTSTFSQNSSGATNTFTGQSDGNFISTLNAENISNLKYELNFTQKINLEFTKSSSTTHNIVNGEFFIIKIGPNNKNITLLDPDDNLLIDTNFDGVFESGVTTISASEIHFTFNPSPTGTTPFKFVANQINNIVFEHKSNSISSTSVFNGNLLLTCFSRDSDNDGVEDMFDLDSDNDGIPDFNETSNDTDADGVLNYLDLDADNDGIFDATEAGHNLDTDFDGVIDNANVNIGTNGLVDNLETTPDSKTLSINYTIADTDADNNFNFLELDSDNDNCNDVIEAGFTDENNDGFLGNNPLQTDINGKVTNTVDGYTSPNLDYTITAPITINTPFNDVIFCEDLTSTITIDSTADNFQWEVSTDDGTSWNIISNNATYNGVTTKDLQILNTPLSFNNNQYRVRLTRTGNGCEQISNAIVLTVNPAPTVNEVNLLQCDDDLDRISTVNLTEAEISISTNSANETFQYFETETDAIAGAPEVADKIRYPVNQTGEAWVRTNSSLGCYKISKINIEVEAAADVAYDKEFPGVCDDFLQTDGTDGPLNDNTDGITTFDFSSANNEILAFFPPALQPDLEVSYYETTEDRTAVINPISDISNYRNIGYPSDVTRQTIYFKITNKNNNNCSGTGELYLKTNTVPTANPVTDLELCDDTNDGDATNGLVQSFDLDSQTNDILGSQSSSDFTVTYHLSAADANAGSNPQNTPFTNTIPDSQEIFVRVTNNTTGCFTDHTSFNVIVNPLPIANFVDDLEVCDDNSDGSARNGFSQSIDLDAQTATILGSQDATINSVSYHRTLADAQSGNNPLSSPYSNLTPNRETIHVRVYNSATMCANGISNFDVIVNPEPTFTPVSNLSYCDDDLDGDDTNGIIQNIDLDSQIINLLGASQDPDDFNVTFHSSQADATSGDNNLTSPYT</sequence>
<reference evidence="1 2" key="1">
    <citation type="submission" date="2019-05" db="EMBL/GenBank/DDBJ databases">
        <title>Polaribacter aestuariivivens sp. nov., isolated from a tidal flat.</title>
        <authorList>
            <person name="Yoon J.-H."/>
        </authorList>
    </citation>
    <scope>NUCLEOTIDE SEQUENCE [LARGE SCALE GENOMIC DNA]</scope>
    <source>
        <strain evidence="1 2">DBTF-3</strain>
    </source>
</reference>
<proteinExistence type="predicted"/>